<dbReference type="EMBL" id="CP002106">
    <property type="protein sequence ID" value="ADK68285.1"/>
    <property type="molecule type" value="Genomic_DNA"/>
</dbReference>
<evidence type="ECO:0000313" key="4">
    <source>
        <dbReference type="EMBL" id="ADK68285.1"/>
    </source>
</evidence>
<name>E1QVY2_OLSUV</name>
<accession>E1QVY2</accession>
<feature type="transmembrane region" description="Helical" evidence="2">
    <location>
        <begin position="95"/>
        <end position="113"/>
    </location>
</feature>
<keyword evidence="5" id="KW-1185">Reference proteome</keyword>
<keyword evidence="2" id="KW-0812">Transmembrane</keyword>
<dbReference type="Proteomes" id="UP000000333">
    <property type="component" value="Chromosome"/>
</dbReference>
<dbReference type="GeneID" id="78512596"/>
<evidence type="ECO:0000313" key="5">
    <source>
        <dbReference type="Proteomes" id="UP000000333"/>
    </source>
</evidence>
<dbReference type="GO" id="GO:0004175">
    <property type="term" value="F:endopeptidase activity"/>
    <property type="evidence" value="ECO:0007669"/>
    <property type="project" value="UniProtKB-ARBA"/>
</dbReference>
<feature type="domain" description="CAAX prenyl protease 2/Lysostaphin resistance protein A-like" evidence="3">
    <location>
        <begin position="133"/>
        <end position="234"/>
    </location>
</feature>
<evidence type="ECO:0000256" key="1">
    <source>
        <dbReference type="SAM" id="MobiDB-lite"/>
    </source>
</evidence>
<dbReference type="STRING" id="633147.Olsu_1175"/>
<feature type="transmembrane region" description="Helical" evidence="2">
    <location>
        <begin position="222"/>
        <end position="239"/>
    </location>
</feature>
<dbReference type="PATRIC" id="fig|633147.7.peg.364"/>
<feature type="region of interest" description="Disordered" evidence="1">
    <location>
        <begin position="1"/>
        <end position="22"/>
    </location>
</feature>
<proteinExistence type="predicted"/>
<dbReference type="AlphaFoldDB" id="E1QVY2"/>
<sequence>MSTNVAKHLAVPAPGASPRRDAPRPVLKLVLSLALFALAFVATSFALAWAEGWGLDENLAYEWAGALCFGLACILAGGARLLCADRAGLGYAWHVIWPFIVASVVMMAMQLFSYAEAGEAVAEDWAWGVGYEALLCLGIGLFEELMCRGLLLNALLAVLGRRRWGVAVAAGVVSLVFGVLHISWASVDLADALQLAQAVLKVIQTALYSFALCVVVARTQSVVGAALLHGLDDFLIMFVPNGVFGEPDTTAYVSAGSDALPTIVFYAVVIAVYAPLAVRAARELARAPMPERGAFVG</sequence>
<dbReference type="GO" id="GO:0080120">
    <property type="term" value="P:CAAX-box protein maturation"/>
    <property type="evidence" value="ECO:0007669"/>
    <property type="project" value="UniProtKB-ARBA"/>
</dbReference>
<gene>
    <name evidence="4" type="ordered locus">Olsu_1175</name>
</gene>
<organism evidence="4 5">
    <name type="scientific">Olsenella uli (strain ATCC 49627 / DSM 7084 / CCUG 31166 / CIP 109912 / JCM 12494 / LMG 11480 / NCIMB 702895 / VPI D76D-27C)</name>
    <name type="common">Lactobacillus uli</name>
    <dbReference type="NCBI Taxonomy" id="633147"/>
    <lineage>
        <taxon>Bacteria</taxon>
        <taxon>Bacillati</taxon>
        <taxon>Actinomycetota</taxon>
        <taxon>Coriobacteriia</taxon>
        <taxon>Coriobacteriales</taxon>
        <taxon>Atopobiaceae</taxon>
        <taxon>Olsenella</taxon>
    </lineage>
</organism>
<feature type="transmembrane region" description="Helical" evidence="2">
    <location>
        <begin position="259"/>
        <end position="278"/>
    </location>
</feature>
<reference evidence="4 5" key="1">
    <citation type="journal article" date="2010" name="Stand. Genomic Sci.">
        <title>Complete genome sequence of Olsenella uli type strain (VPI D76D-27C).</title>
        <authorList>
            <person name="Goker M."/>
            <person name="Held B."/>
            <person name="Lucas S."/>
            <person name="Nolan M."/>
            <person name="Yasawong M."/>
            <person name="Glavina Del Rio T."/>
            <person name="Tice H."/>
            <person name="Cheng J.F."/>
            <person name="Bruce D."/>
            <person name="Detter J.C."/>
            <person name="Tapia R."/>
            <person name="Han C."/>
            <person name="Goodwin L."/>
            <person name="Pitluck S."/>
            <person name="Liolios K."/>
            <person name="Ivanova N."/>
            <person name="Mavromatis K."/>
            <person name="Mikhailova N."/>
            <person name="Pati A."/>
            <person name="Chen A."/>
            <person name="Palaniappan K."/>
            <person name="Land M."/>
            <person name="Hauser L."/>
            <person name="Chang Y.J."/>
            <person name="Jeffries C.D."/>
            <person name="Rohde M."/>
            <person name="Sikorski J."/>
            <person name="Pukall R."/>
            <person name="Woyke T."/>
            <person name="Bristow J."/>
            <person name="Eisen J.A."/>
            <person name="Markowitz V."/>
            <person name="Hugenholtz P."/>
            <person name="Kyrpides N.C."/>
            <person name="Klenk H.P."/>
            <person name="Lapidus A."/>
        </authorList>
    </citation>
    <scope>NUCLEOTIDE SEQUENCE [LARGE SCALE GENOMIC DNA]</scope>
    <source>
        <strain evidence="5">ATCC 49627 / DSM 7084 / CIP 109912 / JCM 12494 / NCIMB 702895 / VPI D76D-27C</strain>
    </source>
</reference>
<dbReference type="KEGG" id="ols:Olsu_1175"/>
<protein>
    <submittedName>
        <fullName evidence="4">Abortive infection protein</fullName>
    </submittedName>
</protein>
<feature type="transmembrane region" description="Helical" evidence="2">
    <location>
        <begin position="61"/>
        <end position="83"/>
    </location>
</feature>
<feature type="transmembrane region" description="Helical" evidence="2">
    <location>
        <begin position="198"/>
        <end position="217"/>
    </location>
</feature>
<evidence type="ECO:0000256" key="2">
    <source>
        <dbReference type="SAM" id="Phobius"/>
    </source>
</evidence>
<keyword evidence="2" id="KW-1133">Transmembrane helix</keyword>
<dbReference type="eggNOG" id="COG1266">
    <property type="taxonomic scope" value="Bacteria"/>
</dbReference>
<feature type="transmembrane region" description="Helical" evidence="2">
    <location>
        <begin position="29"/>
        <end position="49"/>
    </location>
</feature>
<dbReference type="RefSeq" id="WP_013252037.1">
    <property type="nucleotide sequence ID" value="NC_014363.1"/>
</dbReference>
<dbReference type="OrthoDB" id="3193437at2"/>
<feature type="transmembrane region" description="Helical" evidence="2">
    <location>
        <begin position="125"/>
        <end position="143"/>
    </location>
</feature>
<dbReference type="HOGENOM" id="CLU_936391_0_0_11"/>
<feature type="transmembrane region" description="Helical" evidence="2">
    <location>
        <begin position="164"/>
        <end position="186"/>
    </location>
</feature>
<evidence type="ECO:0000259" key="3">
    <source>
        <dbReference type="Pfam" id="PF02517"/>
    </source>
</evidence>
<dbReference type="InterPro" id="IPR003675">
    <property type="entry name" value="Rce1/LyrA-like_dom"/>
</dbReference>
<dbReference type="Pfam" id="PF02517">
    <property type="entry name" value="Rce1-like"/>
    <property type="match status" value="1"/>
</dbReference>
<keyword evidence="2" id="KW-0472">Membrane</keyword>